<organism evidence="11 12">
    <name type="scientific">ssRNA phage SRR6960551_7</name>
    <dbReference type="NCBI Taxonomy" id="2786558"/>
    <lineage>
        <taxon>Viruses</taxon>
        <taxon>Riboviria</taxon>
        <taxon>Orthornavirae</taxon>
        <taxon>Lenarviricota</taxon>
        <taxon>Leviviricetes</taxon>
        <taxon>Norzivirales</taxon>
        <taxon>Fiersviridae</taxon>
        <taxon>Skhembuvirus</taxon>
        <taxon>Skhembuvirus limivivens</taxon>
    </lineage>
</organism>
<evidence type="ECO:0000256" key="3">
    <source>
        <dbReference type="ARBA" id="ARBA00022679"/>
    </source>
</evidence>
<dbReference type="Proteomes" id="UP000676664">
    <property type="component" value="Segment"/>
</dbReference>
<keyword evidence="6" id="KW-0693">Viral RNA replication</keyword>
<sequence>MKIHEYSQVKSLTLTRSFVQRVLSGINTPLSLAMWMIYESGDFAALSEVRFNPDFYFDIDILGLQRNCRDDYQAYNLFRKLDGLVPSDVLEGPTKAKYAKAEAACQRTNLEFSLYERQKISFPSEVGEVLYLAQQKIASILGRSRIWDNDGGFGPGATKSCKGYKAHLLYKLSSNPSCSTRLRPYLTRYLSKCPTYVESMIAQPVEGPCSPYMQSFSDACKLTFVPKDIKSLRPISIEDTGSLFYQKLLGAWIRSCLRAEGIDLDTRQPVNGRLAREGSISGRFATIDFESASDTISKKLVEYLLPTYAYRQLNAARSTHVEYEGKSFCLSKFSSMGNGFTFELETLIFYSLLSACYAHKGVSYHTKDGALCNISVFGDDVICESSVVDLFTKVSRFCGFTVNTEKSFSSGCFRESCGYDYFNGIAIKPFRVRKLITNDFVAINTANRLRVGTLAGKFSDNRFRPAWLVLIRQLHASSYTYGPFDSSSTSIWVSAADQAYTKILKLSKLKIATFRPLSHSVDYPGEFAVYVSCLYTGSERNLKSRAEPTHVKKTQMCIDHLDLHMGAWLL</sequence>
<dbReference type="GO" id="GO:0000166">
    <property type="term" value="F:nucleotide binding"/>
    <property type="evidence" value="ECO:0007669"/>
    <property type="project" value="UniProtKB-KW"/>
</dbReference>
<evidence type="ECO:0000313" key="11">
    <source>
        <dbReference type="EMBL" id="DAD51033.1"/>
    </source>
</evidence>
<reference evidence="11" key="1">
    <citation type="submission" date="2020-09" db="EMBL/GenBank/DDBJ databases">
        <title>Leviviricetes taxonomy.</title>
        <authorList>
            <person name="Stockdale S.R."/>
            <person name="Callanan J."/>
            <person name="Adriaenssens E.M."/>
            <person name="Kuhn J.H."/>
            <person name="Rumnieks J."/>
            <person name="Shkoporov A."/>
            <person name="Draper L.A."/>
            <person name="Ross P."/>
            <person name="Hill C."/>
        </authorList>
    </citation>
    <scope>NUCLEOTIDE SEQUENCE</scope>
</reference>
<keyword evidence="5" id="KW-0547">Nucleotide-binding</keyword>
<feature type="domain" description="RdRp catalytic" evidence="10">
    <location>
        <begin position="273"/>
        <end position="411"/>
    </location>
</feature>
<dbReference type="Pfam" id="PF03431">
    <property type="entry name" value="RNA_replicase_B"/>
    <property type="match status" value="1"/>
</dbReference>
<dbReference type="EMBL" id="BK013698">
    <property type="protein sequence ID" value="DAD51033.1"/>
    <property type="molecule type" value="Genomic_RNA"/>
</dbReference>
<keyword evidence="4" id="KW-0548">Nucleotidyltransferase</keyword>
<gene>
    <name evidence="11" type="primary">SRR6960551_7_3</name>
</gene>
<accession>A0A8S5L074</accession>
<protein>
    <recommendedName>
        <fullName evidence="1">RNA-directed RNA polymerase</fullName>
        <ecNumber evidence="1">2.7.7.48</ecNumber>
    </recommendedName>
    <alternativeName>
        <fullName evidence="7">RNA replicase beta chain</fullName>
    </alternativeName>
</protein>
<dbReference type="InterPro" id="IPR005093">
    <property type="entry name" value="RNArep_beta"/>
</dbReference>
<evidence type="ECO:0000256" key="7">
    <source>
        <dbReference type="ARBA" id="ARBA00030248"/>
    </source>
</evidence>
<dbReference type="GO" id="GO:0046872">
    <property type="term" value="F:metal ion binding"/>
    <property type="evidence" value="ECO:0007669"/>
    <property type="project" value="UniProtKB-KW"/>
</dbReference>
<evidence type="ECO:0000256" key="4">
    <source>
        <dbReference type="ARBA" id="ARBA00022695"/>
    </source>
</evidence>
<evidence type="ECO:0000313" key="12">
    <source>
        <dbReference type="Proteomes" id="UP000676664"/>
    </source>
</evidence>
<dbReference type="PROSITE" id="PS50522">
    <property type="entry name" value="RDRP_PHAGE"/>
    <property type="match status" value="1"/>
</dbReference>
<keyword evidence="9" id="KW-0460">Magnesium</keyword>
<evidence type="ECO:0000256" key="9">
    <source>
        <dbReference type="PIRSR" id="PIRSR605093-1"/>
    </source>
</evidence>
<proteinExistence type="predicted"/>
<keyword evidence="3" id="KW-0808">Transferase</keyword>
<dbReference type="EC" id="2.7.7.48" evidence="1"/>
<comment type="cofactor">
    <cofactor evidence="9">
        <name>Mg(2+)</name>
        <dbReference type="ChEBI" id="CHEBI:18420"/>
    </cofactor>
    <text evidence="9">Binds 2 Mg(2+) per subunit.</text>
</comment>
<evidence type="ECO:0000256" key="1">
    <source>
        <dbReference type="ARBA" id="ARBA00012494"/>
    </source>
</evidence>
<dbReference type="RefSeq" id="YP_010769896.1">
    <property type="nucleotide sequence ID" value="NC_074103.1"/>
</dbReference>
<comment type="catalytic activity">
    <reaction evidence="8">
        <text>RNA(n) + a ribonucleoside 5'-triphosphate = RNA(n+1) + diphosphate</text>
        <dbReference type="Rhea" id="RHEA:21248"/>
        <dbReference type="Rhea" id="RHEA-COMP:14527"/>
        <dbReference type="Rhea" id="RHEA-COMP:17342"/>
        <dbReference type="ChEBI" id="CHEBI:33019"/>
        <dbReference type="ChEBI" id="CHEBI:61557"/>
        <dbReference type="ChEBI" id="CHEBI:140395"/>
        <dbReference type="EC" id="2.7.7.48"/>
    </reaction>
</comment>
<evidence type="ECO:0000256" key="2">
    <source>
        <dbReference type="ARBA" id="ARBA00022484"/>
    </source>
</evidence>
<dbReference type="KEGG" id="vg:80399045"/>
<keyword evidence="2 11" id="KW-0696">RNA-directed RNA polymerase</keyword>
<evidence type="ECO:0000256" key="8">
    <source>
        <dbReference type="ARBA" id="ARBA00048744"/>
    </source>
</evidence>
<keyword evidence="12" id="KW-1185">Reference proteome</keyword>
<feature type="binding site" evidence="9">
    <location>
        <position position="379"/>
    </location>
    <ligand>
        <name>Mg(2+)</name>
        <dbReference type="ChEBI" id="CHEBI:18420"/>
        <label>2</label>
    </ligand>
</feature>
<name>A0A8S5L074_9VIRU</name>
<evidence type="ECO:0000256" key="5">
    <source>
        <dbReference type="ARBA" id="ARBA00022741"/>
    </source>
</evidence>
<dbReference type="InterPro" id="IPR007096">
    <property type="entry name" value="RNA-dir_Rpol_cat_phage"/>
</dbReference>
<dbReference type="GO" id="GO:0003968">
    <property type="term" value="F:RNA-directed RNA polymerase activity"/>
    <property type="evidence" value="ECO:0007669"/>
    <property type="project" value="UniProtKB-KW"/>
</dbReference>
<feature type="binding site" evidence="9">
    <location>
        <position position="380"/>
    </location>
    <ligand>
        <name>Mg(2+)</name>
        <dbReference type="ChEBI" id="CHEBI:18420"/>
        <label>2</label>
    </ligand>
</feature>
<keyword evidence="9" id="KW-0479">Metal-binding</keyword>
<dbReference type="GeneID" id="80399045"/>
<dbReference type="GO" id="GO:0039694">
    <property type="term" value="P:viral RNA genome replication"/>
    <property type="evidence" value="ECO:0007669"/>
    <property type="project" value="InterPro"/>
</dbReference>
<evidence type="ECO:0000259" key="10">
    <source>
        <dbReference type="PROSITE" id="PS50522"/>
    </source>
</evidence>
<evidence type="ECO:0000256" key="6">
    <source>
        <dbReference type="ARBA" id="ARBA00022953"/>
    </source>
</evidence>
<feature type="binding site" evidence="9">
    <location>
        <position position="288"/>
    </location>
    <ligand>
        <name>Mg(2+)</name>
        <dbReference type="ChEBI" id="CHEBI:18420"/>
        <label>2</label>
    </ligand>
</feature>